<dbReference type="CDD" id="cd00495">
    <property type="entry name" value="Ribosomal_L25_TL5_CTC"/>
    <property type="match status" value="1"/>
</dbReference>
<dbReference type="NCBIfam" id="NF004612">
    <property type="entry name" value="PRK05943.1"/>
    <property type="match status" value="1"/>
</dbReference>
<dbReference type="InterPro" id="IPR037121">
    <property type="entry name" value="Ribosomal_bL25_C"/>
</dbReference>
<dbReference type="InterPro" id="IPR020055">
    <property type="entry name" value="Ribosomal_bL25_short"/>
</dbReference>
<dbReference type="Pfam" id="PF14693">
    <property type="entry name" value="Ribosomal_TL5_C"/>
    <property type="match status" value="1"/>
</dbReference>
<dbReference type="AlphaFoldDB" id="A0A3B0Y6D9"/>
<keyword evidence="1" id="KW-0699">rRNA-binding</keyword>
<sequence length="220" mass="23728">MSIFELEAESRTDQGKGASRRLRREGMVPAVIYGADKDPQSISLKHSEVIKRLDHEAFYAHILTVNIDGKVNKAVLRDMQRHPAKPIIMHMDFLRVDENKPIRVNIPLHFVGADTAPGVKAGGLLSHDVTDVALDVLPKHMPEYLEVDVSALEIGDVVHLSALTLPESGSLVELARGEGHDITVASVHAPKVVSEEEDETGAPEAPDAEGGDEAATDGDG</sequence>
<evidence type="ECO:0000313" key="8">
    <source>
        <dbReference type="EMBL" id="VAW75171.1"/>
    </source>
</evidence>
<dbReference type="NCBIfam" id="TIGR00731">
    <property type="entry name" value="bL25_bact_ctc"/>
    <property type="match status" value="1"/>
</dbReference>
<keyword evidence="3 8" id="KW-0689">Ribosomal protein</keyword>
<evidence type="ECO:0000256" key="1">
    <source>
        <dbReference type="ARBA" id="ARBA00022730"/>
    </source>
</evidence>
<protein>
    <submittedName>
        <fullName evidence="8">LSU ribosomal protein L25p</fullName>
    </submittedName>
</protein>
<name>A0A3B0Y6D9_9ZZZZ</name>
<evidence type="ECO:0000259" key="7">
    <source>
        <dbReference type="Pfam" id="PF14693"/>
    </source>
</evidence>
<proteinExistence type="inferred from homology"/>
<keyword evidence="2" id="KW-0694">RNA-binding</keyword>
<dbReference type="NCBIfam" id="NF004128">
    <property type="entry name" value="PRK05618.1-2"/>
    <property type="match status" value="1"/>
</dbReference>
<gene>
    <name evidence="8" type="ORF">MNBD_GAMMA15-1956</name>
</gene>
<keyword evidence="4" id="KW-0687">Ribonucleoprotein</keyword>
<dbReference type="PANTHER" id="PTHR33284:SF1">
    <property type="entry name" value="RIBOSOMAL PROTEIN L25_GLN-TRNA SYNTHETASE, ANTI-CODON-BINDING DOMAIN-CONTAINING PROTEIN"/>
    <property type="match status" value="1"/>
</dbReference>
<dbReference type="InterPro" id="IPR001021">
    <property type="entry name" value="Ribosomal_bL25_long"/>
</dbReference>
<dbReference type="InterPro" id="IPR020056">
    <property type="entry name" value="Rbsml_bL25/Gln-tRNA_synth_N"/>
</dbReference>
<accession>A0A3B0Y6D9</accession>
<evidence type="ECO:0000256" key="2">
    <source>
        <dbReference type="ARBA" id="ARBA00022884"/>
    </source>
</evidence>
<feature type="region of interest" description="Disordered" evidence="5">
    <location>
        <begin position="1"/>
        <end position="21"/>
    </location>
</feature>
<dbReference type="GO" id="GO:0003735">
    <property type="term" value="F:structural constituent of ribosome"/>
    <property type="evidence" value="ECO:0007669"/>
    <property type="project" value="InterPro"/>
</dbReference>
<dbReference type="InterPro" id="IPR011035">
    <property type="entry name" value="Ribosomal_bL25/Gln-tRNA_synth"/>
</dbReference>
<feature type="domain" description="Large ribosomal subunit protein bL25 beta" evidence="7">
    <location>
        <begin position="102"/>
        <end position="191"/>
    </location>
</feature>
<dbReference type="Pfam" id="PF01386">
    <property type="entry name" value="Ribosomal_L25p"/>
    <property type="match status" value="1"/>
</dbReference>
<dbReference type="Gene3D" id="2.170.120.20">
    <property type="entry name" value="Ribosomal protein L25, beta domain"/>
    <property type="match status" value="1"/>
</dbReference>
<dbReference type="InterPro" id="IPR020930">
    <property type="entry name" value="Ribosomal_uL5_bac-type"/>
</dbReference>
<dbReference type="SUPFAM" id="SSF50715">
    <property type="entry name" value="Ribosomal protein L25-like"/>
    <property type="match status" value="1"/>
</dbReference>
<dbReference type="HAMAP" id="MF_01336">
    <property type="entry name" value="Ribosomal_bL25"/>
    <property type="match status" value="1"/>
</dbReference>
<evidence type="ECO:0000256" key="4">
    <source>
        <dbReference type="ARBA" id="ARBA00023274"/>
    </source>
</evidence>
<dbReference type="InterPro" id="IPR029751">
    <property type="entry name" value="Ribosomal_L25_dom"/>
</dbReference>
<dbReference type="GO" id="GO:0022625">
    <property type="term" value="C:cytosolic large ribosomal subunit"/>
    <property type="evidence" value="ECO:0007669"/>
    <property type="project" value="TreeGrafter"/>
</dbReference>
<feature type="region of interest" description="Disordered" evidence="5">
    <location>
        <begin position="187"/>
        <end position="220"/>
    </location>
</feature>
<dbReference type="GO" id="GO:0006412">
    <property type="term" value="P:translation"/>
    <property type="evidence" value="ECO:0007669"/>
    <property type="project" value="InterPro"/>
</dbReference>
<dbReference type="EMBL" id="UOFN01000046">
    <property type="protein sequence ID" value="VAW75171.1"/>
    <property type="molecule type" value="Genomic_DNA"/>
</dbReference>
<dbReference type="InterPro" id="IPR020057">
    <property type="entry name" value="Ribosomal_bL25_b-dom"/>
</dbReference>
<organism evidence="8">
    <name type="scientific">hydrothermal vent metagenome</name>
    <dbReference type="NCBI Taxonomy" id="652676"/>
    <lineage>
        <taxon>unclassified sequences</taxon>
        <taxon>metagenomes</taxon>
        <taxon>ecological metagenomes</taxon>
    </lineage>
</organism>
<dbReference type="HAMAP" id="MF_01334">
    <property type="entry name" value="Ribosomal_bL25_CTC"/>
    <property type="match status" value="1"/>
</dbReference>
<dbReference type="GO" id="GO:0008097">
    <property type="term" value="F:5S rRNA binding"/>
    <property type="evidence" value="ECO:0007669"/>
    <property type="project" value="InterPro"/>
</dbReference>
<evidence type="ECO:0000256" key="5">
    <source>
        <dbReference type="SAM" id="MobiDB-lite"/>
    </source>
</evidence>
<dbReference type="PANTHER" id="PTHR33284">
    <property type="entry name" value="RIBOSOMAL PROTEIN L25/GLN-TRNA SYNTHETASE, ANTI-CODON-BINDING DOMAIN-CONTAINING PROTEIN"/>
    <property type="match status" value="1"/>
</dbReference>
<reference evidence="8" key="1">
    <citation type="submission" date="2018-06" db="EMBL/GenBank/DDBJ databases">
        <authorList>
            <person name="Zhirakovskaya E."/>
        </authorList>
    </citation>
    <scope>NUCLEOTIDE SEQUENCE</scope>
</reference>
<feature type="domain" description="Large ribosomal subunit protein bL25 L25" evidence="6">
    <location>
        <begin position="6"/>
        <end position="93"/>
    </location>
</feature>
<dbReference type="Gene3D" id="2.40.240.10">
    <property type="entry name" value="Ribosomal Protein L25, Chain P"/>
    <property type="match status" value="1"/>
</dbReference>
<evidence type="ECO:0000259" key="6">
    <source>
        <dbReference type="Pfam" id="PF01386"/>
    </source>
</evidence>
<dbReference type="NCBIfam" id="NF004130">
    <property type="entry name" value="PRK05618.1-5"/>
    <property type="match status" value="1"/>
</dbReference>
<feature type="compositionally biased region" description="Acidic residues" evidence="5">
    <location>
        <begin position="195"/>
        <end position="220"/>
    </location>
</feature>
<dbReference type="FunFam" id="2.40.240.10:FF:000002">
    <property type="entry name" value="50S ribosomal protein L25"/>
    <property type="match status" value="1"/>
</dbReference>
<evidence type="ECO:0000256" key="3">
    <source>
        <dbReference type="ARBA" id="ARBA00022980"/>
    </source>
</evidence>